<dbReference type="InterPro" id="IPR011006">
    <property type="entry name" value="CheY-like_superfamily"/>
</dbReference>
<protein>
    <submittedName>
        <fullName evidence="4">DNA-binding response regulator</fullName>
    </submittedName>
</protein>
<comment type="caution">
    <text evidence="4">The sequence shown here is derived from an EMBL/GenBank/DDBJ whole genome shotgun (WGS) entry which is preliminary data.</text>
</comment>
<dbReference type="Pfam" id="PF00072">
    <property type="entry name" value="Response_reg"/>
    <property type="match status" value="1"/>
</dbReference>
<evidence type="ECO:0000313" key="5">
    <source>
        <dbReference type="Proteomes" id="UP000628854"/>
    </source>
</evidence>
<dbReference type="Gene3D" id="3.40.50.2300">
    <property type="match status" value="1"/>
</dbReference>
<reference evidence="5" key="1">
    <citation type="journal article" date="2019" name="Int. J. Syst. Evol. Microbiol.">
        <title>The Global Catalogue of Microorganisms (GCM) 10K type strain sequencing project: providing services to taxonomists for standard genome sequencing and annotation.</title>
        <authorList>
            <consortium name="The Broad Institute Genomics Platform"/>
            <consortium name="The Broad Institute Genome Sequencing Center for Infectious Disease"/>
            <person name="Wu L."/>
            <person name="Ma J."/>
        </authorList>
    </citation>
    <scope>NUCLEOTIDE SEQUENCE [LARGE SCALE GENOMIC DNA]</scope>
    <source>
        <strain evidence="5">CGMCC 1.15928</strain>
    </source>
</reference>
<dbReference type="SMART" id="SM00448">
    <property type="entry name" value="REC"/>
    <property type="match status" value="1"/>
</dbReference>
<gene>
    <name evidence="4" type="ORF">GCM10011503_32200</name>
</gene>
<dbReference type="InterPro" id="IPR007492">
    <property type="entry name" value="LytTR_DNA-bd_dom"/>
</dbReference>
<name>A0ABQ1K130_9PROT</name>
<feature type="domain" description="HTH LytTR-type" evidence="3">
    <location>
        <begin position="144"/>
        <end position="248"/>
    </location>
</feature>
<dbReference type="Gene3D" id="2.40.50.1020">
    <property type="entry name" value="LytTr DNA-binding domain"/>
    <property type="match status" value="1"/>
</dbReference>
<evidence type="ECO:0000259" key="3">
    <source>
        <dbReference type="PROSITE" id="PS50930"/>
    </source>
</evidence>
<dbReference type="SUPFAM" id="SSF52172">
    <property type="entry name" value="CheY-like"/>
    <property type="match status" value="1"/>
</dbReference>
<proteinExistence type="predicted"/>
<keyword evidence="1" id="KW-0597">Phosphoprotein</keyword>
<feature type="modified residue" description="4-aspartylphosphate" evidence="1">
    <location>
        <position position="54"/>
    </location>
</feature>
<dbReference type="PANTHER" id="PTHR37299:SF1">
    <property type="entry name" value="STAGE 0 SPORULATION PROTEIN A HOMOLOG"/>
    <property type="match status" value="1"/>
</dbReference>
<accession>A0ABQ1K130</accession>
<feature type="domain" description="Response regulatory" evidence="2">
    <location>
        <begin position="3"/>
        <end position="116"/>
    </location>
</feature>
<dbReference type="PROSITE" id="PS50930">
    <property type="entry name" value="HTH_LYTTR"/>
    <property type="match status" value="1"/>
</dbReference>
<organism evidence="4 5">
    <name type="scientific">Henriciella pelagia</name>
    <dbReference type="NCBI Taxonomy" id="1977912"/>
    <lineage>
        <taxon>Bacteria</taxon>
        <taxon>Pseudomonadati</taxon>
        <taxon>Pseudomonadota</taxon>
        <taxon>Alphaproteobacteria</taxon>
        <taxon>Hyphomonadales</taxon>
        <taxon>Hyphomonadaceae</taxon>
        <taxon>Henriciella</taxon>
    </lineage>
</organism>
<dbReference type="RefSeq" id="WP_158084679.1">
    <property type="nucleotide sequence ID" value="NZ_BMKF01000003.1"/>
</dbReference>
<sequence length="249" mass="28030">MLRTIVCDDERPALELMESILRDTEGVQMVGAYQSVRKAIDRINAGGIDLAFLDIEMPDLNGMEATDAIRVDPKPLIVFATAHPEYAVEAFGLDAIDYILKPIDPHRVAKAVEKADRLHRLIANSEADSDLVQDTPEADEPTMLRIKDAGRYYFIPREDVIWIEAAGDYSLLHTGEKEAAVRRAIKVLEDELPGDQFVRVHRSAIISRAHIREIRMLQKGEAQIILTGDVTVRTSRSYKDVIQTLIDER</sequence>
<dbReference type="Proteomes" id="UP000628854">
    <property type="component" value="Unassembled WGS sequence"/>
</dbReference>
<dbReference type="PANTHER" id="PTHR37299">
    <property type="entry name" value="TRANSCRIPTIONAL REGULATOR-RELATED"/>
    <property type="match status" value="1"/>
</dbReference>
<keyword evidence="4" id="KW-0238">DNA-binding</keyword>
<evidence type="ECO:0000256" key="1">
    <source>
        <dbReference type="PROSITE-ProRule" id="PRU00169"/>
    </source>
</evidence>
<dbReference type="GO" id="GO:0003677">
    <property type="term" value="F:DNA binding"/>
    <property type="evidence" value="ECO:0007669"/>
    <property type="project" value="UniProtKB-KW"/>
</dbReference>
<evidence type="ECO:0000313" key="4">
    <source>
        <dbReference type="EMBL" id="GGB80975.1"/>
    </source>
</evidence>
<dbReference type="SMART" id="SM00850">
    <property type="entry name" value="LytTR"/>
    <property type="match status" value="1"/>
</dbReference>
<evidence type="ECO:0000259" key="2">
    <source>
        <dbReference type="PROSITE" id="PS50110"/>
    </source>
</evidence>
<dbReference type="PROSITE" id="PS50110">
    <property type="entry name" value="RESPONSE_REGULATORY"/>
    <property type="match status" value="1"/>
</dbReference>
<dbReference type="EMBL" id="BMKF01000003">
    <property type="protein sequence ID" value="GGB80975.1"/>
    <property type="molecule type" value="Genomic_DNA"/>
</dbReference>
<keyword evidence="5" id="KW-1185">Reference proteome</keyword>
<dbReference type="Pfam" id="PF04397">
    <property type="entry name" value="LytTR"/>
    <property type="match status" value="1"/>
</dbReference>
<dbReference type="InterPro" id="IPR046947">
    <property type="entry name" value="LytR-like"/>
</dbReference>
<dbReference type="InterPro" id="IPR001789">
    <property type="entry name" value="Sig_transdc_resp-reg_receiver"/>
</dbReference>